<protein>
    <submittedName>
        <fullName evidence="1">Uncharacterized protein</fullName>
    </submittedName>
</protein>
<dbReference type="EMBL" id="KQ992423">
    <property type="protein sequence ID" value="KZV50427.1"/>
    <property type="molecule type" value="Genomic_DNA"/>
</dbReference>
<keyword evidence="2" id="KW-1185">Reference proteome</keyword>
<reference evidence="1 2" key="1">
    <citation type="journal article" date="2015" name="Proc. Natl. Acad. Sci. U.S.A.">
        <title>The resurrection genome of Boea hygrometrica: A blueprint for survival of dehydration.</title>
        <authorList>
            <person name="Xiao L."/>
            <person name="Yang G."/>
            <person name="Zhang L."/>
            <person name="Yang X."/>
            <person name="Zhao S."/>
            <person name="Ji Z."/>
            <person name="Zhou Q."/>
            <person name="Hu M."/>
            <person name="Wang Y."/>
            <person name="Chen M."/>
            <person name="Xu Y."/>
            <person name="Jin H."/>
            <person name="Xiao X."/>
            <person name="Hu G."/>
            <person name="Bao F."/>
            <person name="Hu Y."/>
            <person name="Wan P."/>
            <person name="Li L."/>
            <person name="Deng X."/>
            <person name="Kuang T."/>
            <person name="Xiang C."/>
            <person name="Zhu J.K."/>
            <person name="Oliver M.J."/>
            <person name="He Y."/>
        </authorList>
    </citation>
    <scope>NUCLEOTIDE SEQUENCE [LARGE SCALE GENOMIC DNA]</scope>
    <source>
        <strain evidence="2">cv. XS01</strain>
    </source>
</reference>
<accession>A0A2Z7CWQ9</accession>
<proteinExistence type="predicted"/>
<dbReference type="Proteomes" id="UP000250235">
    <property type="component" value="Unassembled WGS sequence"/>
</dbReference>
<evidence type="ECO:0000313" key="2">
    <source>
        <dbReference type="Proteomes" id="UP000250235"/>
    </source>
</evidence>
<evidence type="ECO:0000313" key="1">
    <source>
        <dbReference type="EMBL" id="KZV50427.1"/>
    </source>
</evidence>
<sequence length="207" mass="23120">MLKGEMTSRTEVTCWRKVTISTQGGTLRCALTSSSRGDYNMLKSVNNHVSVLSTRSLLSTTAQIRQVIQHAPSIQLSACGLLSSNQFGYIAQVRSWNQYWLCRSARTPVSSDQLVYHQTSAHLIWCSLLAGIETELFSLPVILVNSFIDHLSLRRRRRRLVSPENYSGQLDEENPSAPILSGLLVQADEGVSHPVVDLIDVVYRHLP</sequence>
<gene>
    <name evidence="1" type="ORF">F511_09485</name>
</gene>
<name>A0A2Z7CWQ9_9LAMI</name>
<dbReference type="AlphaFoldDB" id="A0A2Z7CWQ9"/>
<organism evidence="1 2">
    <name type="scientific">Dorcoceras hygrometricum</name>
    <dbReference type="NCBI Taxonomy" id="472368"/>
    <lineage>
        <taxon>Eukaryota</taxon>
        <taxon>Viridiplantae</taxon>
        <taxon>Streptophyta</taxon>
        <taxon>Embryophyta</taxon>
        <taxon>Tracheophyta</taxon>
        <taxon>Spermatophyta</taxon>
        <taxon>Magnoliopsida</taxon>
        <taxon>eudicotyledons</taxon>
        <taxon>Gunneridae</taxon>
        <taxon>Pentapetalae</taxon>
        <taxon>asterids</taxon>
        <taxon>lamiids</taxon>
        <taxon>Lamiales</taxon>
        <taxon>Gesneriaceae</taxon>
        <taxon>Didymocarpoideae</taxon>
        <taxon>Trichosporeae</taxon>
        <taxon>Loxocarpinae</taxon>
        <taxon>Dorcoceras</taxon>
    </lineage>
</organism>